<evidence type="ECO:0000256" key="11">
    <source>
        <dbReference type="ARBA" id="ARBA00023004"/>
    </source>
</evidence>
<evidence type="ECO:0000256" key="12">
    <source>
        <dbReference type="ARBA" id="ARBA00023014"/>
    </source>
</evidence>
<keyword evidence="20" id="KW-0812">Transmembrane</keyword>
<dbReference type="SFLD" id="SFLDG01071">
    <property type="entry name" value="tRNA_wybutosine-synthesizing"/>
    <property type="match status" value="1"/>
</dbReference>
<dbReference type="InterPro" id="IPR013917">
    <property type="entry name" value="tRNA_wybutosine-synth"/>
</dbReference>
<dbReference type="GO" id="GO:0031591">
    <property type="term" value="P:wybutosine biosynthetic process"/>
    <property type="evidence" value="ECO:0007669"/>
    <property type="project" value="TreeGrafter"/>
</dbReference>
<protein>
    <recommendedName>
        <fullName evidence="5">S-adenosyl-L-methionine-dependent tRNA 4-demethylwyosine synthase TYW1</fullName>
        <ecNumber evidence="4">4.1.3.44</ecNumber>
    </recommendedName>
    <alternativeName>
        <fullName evidence="18">Radical S-adenosyl methionine and flavodoxin domain-containing protein 1</fullName>
    </alternativeName>
    <alternativeName>
        <fullName evidence="16">tRNA wybutosine-synthesizing protein 1 homolog</fullName>
    </alternativeName>
    <alternativeName>
        <fullName evidence="17">tRNA-yW-synthesizing protein</fullName>
    </alternativeName>
</protein>
<dbReference type="InterPro" id="IPR058240">
    <property type="entry name" value="rSAM_sf"/>
</dbReference>
<evidence type="ECO:0000256" key="8">
    <source>
        <dbReference type="ARBA" id="ARBA00022694"/>
    </source>
</evidence>
<evidence type="ECO:0000259" key="21">
    <source>
        <dbReference type="PROSITE" id="PS50902"/>
    </source>
</evidence>
<comment type="caution">
    <text evidence="23">The sequence shown here is derived from an EMBL/GenBank/DDBJ whole genome shotgun (WGS) entry which is preliminary data.</text>
</comment>
<dbReference type="Gene3D" id="3.20.20.70">
    <property type="entry name" value="Aldolase class I"/>
    <property type="match status" value="1"/>
</dbReference>
<dbReference type="SFLD" id="SFLDF00284">
    <property type="entry name" value="tRNA_wybutosine-synthesizing"/>
    <property type="match status" value="1"/>
</dbReference>
<comment type="cofactor">
    <cofactor evidence="1">
        <name>[4Fe-4S] cluster</name>
        <dbReference type="ChEBI" id="CHEBI:49883"/>
    </cofactor>
</comment>
<dbReference type="Gene3D" id="3.40.50.360">
    <property type="match status" value="1"/>
</dbReference>
<dbReference type="GO" id="GO:0051539">
    <property type="term" value="F:4 iron, 4 sulfur cluster binding"/>
    <property type="evidence" value="ECO:0007669"/>
    <property type="project" value="UniProtKB-KW"/>
</dbReference>
<keyword evidence="24" id="KW-1185">Reference proteome</keyword>
<dbReference type="PANTHER" id="PTHR13930:SF0">
    <property type="entry name" value="S-ADENOSYL-L-METHIONINE-DEPENDENT TRNA 4-DEMETHYLWYOSINE SYNTHASE TYW1-RELATED"/>
    <property type="match status" value="1"/>
</dbReference>
<dbReference type="PANTHER" id="PTHR13930">
    <property type="entry name" value="S-ADENOSYL-L-METHIONINE-DEPENDENT TRNA 4-DEMETHYLWYOSINE SYNTHASE"/>
    <property type="match status" value="1"/>
</dbReference>
<dbReference type="InterPro" id="IPR018247">
    <property type="entry name" value="EF_Hand_1_Ca_BS"/>
</dbReference>
<dbReference type="EMBL" id="JAVRJZ010000011">
    <property type="protein sequence ID" value="KAK2716772.1"/>
    <property type="molecule type" value="Genomic_DNA"/>
</dbReference>
<dbReference type="InterPro" id="IPR034556">
    <property type="entry name" value="tRNA_wybutosine-synthase"/>
</dbReference>
<feature type="transmembrane region" description="Helical" evidence="20">
    <location>
        <begin position="12"/>
        <end position="30"/>
    </location>
</feature>
<dbReference type="Pfam" id="PF04055">
    <property type="entry name" value="Radical_SAM"/>
    <property type="match status" value="1"/>
</dbReference>
<organism evidence="23 24">
    <name type="scientific">Artemia franciscana</name>
    <name type="common">Brine shrimp</name>
    <name type="synonym">Artemia sanfranciscana</name>
    <dbReference type="NCBI Taxonomy" id="6661"/>
    <lineage>
        <taxon>Eukaryota</taxon>
        <taxon>Metazoa</taxon>
        <taxon>Ecdysozoa</taxon>
        <taxon>Arthropoda</taxon>
        <taxon>Crustacea</taxon>
        <taxon>Branchiopoda</taxon>
        <taxon>Anostraca</taxon>
        <taxon>Artemiidae</taxon>
        <taxon>Artemia</taxon>
    </lineage>
</organism>
<dbReference type="GO" id="GO:0010181">
    <property type="term" value="F:FMN binding"/>
    <property type="evidence" value="ECO:0007669"/>
    <property type="project" value="InterPro"/>
</dbReference>
<comment type="pathway">
    <text evidence="2">tRNA modification; wybutosine-tRNA(Phe) biosynthesis.</text>
</comment>
<dbReference type="PROSITE" id="PS00018">
    <property type="entry name" value="EF_HAND_1"/>
    <property type="match status" value="1"/>
</dbReference>
<keyword evidence="20" id="KW-0472">Membrane</keyword>
<evidence type="ECO:0000256" key="1">
    <source>
        <dbReference type="ARBA" id="ARBA00001966"/>
    </source>
</evidence>
<evidence type="ECO:0000256" key="17">
    <source>
        <dbReference type="ARBA" id="ARBA00081169"/>
    </source>
</evidence>
<evidence type="ECO:0000256" key="9">
    <source>
        <dbReference type="ARBA" id="ARBA00022723"/>
    </source>
</evidence>
<dbReference type="EMBL" id="JAVRJZ010000011">
    <property type="protein sequence ID" value="KAK2716774.1"/>
    <property type="molecule type" value="Genomic_DNA"/>
</dbReference>
<dbReference type="InterPro" id="IPR001094">
    <property type="entry name" value="Flavdoxin-like"/>
</dbReference>
<keyword evidence="7" id="KW-0949">S-adenosyl-L-methionine</keyword>
<evidence type="ECO:0000313" key="24">
    <source>
        <dbReference type="Proteomes" id="UP001187531"/>
    </source>
</evidence>
<keyword evidence="13" id="KW-0456">Lyase</keyword>
<evidence type="ECO:0000256" key="15">
    <source>
        <dbReference type="ARBA" id="ARBA00049466"/>
    </source>
</evidence>
<keyword evidence="8" id="KW-0819">tRNA processing</keyword>
<dbReference type="GO" id="GO:0102521">
    <property type="term" value="F:tRNA-4-demethylwyosine synthase activity"/>
    <property type="evidence" value="ECO:0007669"/>
    <property type="project" value="UniProtKB-EC"/>
</dbReference>
<evidence type="ECO:0000256" key="16">
    <source>
        <dbReference type="ARBA" id="ARBA00078095"/>
    </source>
</evidence>
<dbReference type="InterPro" id="IPR029039">
    <property type="entry name" value="Flavoprotein-like_sf"/>
</dbReference>
<evidence type="ECO:0000256" key="14">
    <source>
        <dbReference type="ARBA" id="ARBA00025368"/>
    </source>
</evidence>
<evidence type="ECO:0000256" key="2">
    <source>
        <dbReference type="ARBA" id="ARBA00004797"/>
    </source>
</evidence>
<evidence type="ECO:0000256" key="3">
    <source>
        <dbReference type="ARBA" id="ARBA00010115"/>
    </source>
</evidence>
<accession>A0AA88L8W8</accession>
<evidence type="ECO:0000256" key="19">
    <source>
        <dbReference type="SAM" id="MobiDB-lite"/>
    </source>
</evidence>
<sequence length="724" mass="81835">MDLSRQIPLNGRLFLPAVGVSVIVGLFVYIKSRKRADVRKEEVLSLYDEIQLVKKEETLQTGCCSTTDKEGKGCCSSEPGITSKVVKIYFGTQTGNSQKFAYILQNKLHVLGFETEVSNLADLDPEDTLTEEAKNGHLCVFIVSTYTDGSPPESVAWFCKWLEESSTDFRVGRTFLKGLQYSVFGLGNSLYEQNYNTVAKNIDQWLSELDAERQFELGLGDENVVKSKNGSIENDFDVWSDKFSSKVGKALGKLEMDACSSEEEEMDTSKKKKKKKKCCGSTSCSSKKKNKKVEADEIVEENGYLSSDCGTDGDEDKLMDLEELGNVLGAAKKKLEENGLNGELKEMITPLLRESLTKQGYKLIGTHSGVKLCRWTKSMLRGRGGCYKHTFYGIESHRCMETTPSLACANKCVFCWRHHSNPVGTEWKWKMDPPEMIIKGALENHYKMIDIFKGVPGVLPEKLAEGMQVKHCALSLVGEPIMYPEINSFVRMLHDRQISSFLVTNAQFPDAIRSMDPCTQLYVSVDASTKSSLKKVDRPLFKDFWERFLESLKALGEKGQRTVYRLTLVKQFNVEEIEGYADLVKLGSPDFIEIKGVTYCGTSKASTLTMENVPWHEEVVKFSDELLSRIDGYALASEHEHSNCILIANKKFLIDNEWHTWIDYEKFQELIRAYYKTNGEKTFTSMDYVAKTPGWAVFGSNERGFDPNETKWKRKQTKKDVSGC</sequence>
<feature type="domain" description="Flavodoxin-like" evidence="21">
    <location>
        <begin position="86"/>
        <end position="244"/>
    </location>
</feature>
<dbReference type="Pfam" id="PF08608">
    <property type="entry name" value="Wyosine_form"/>
    <property type="match status" value="1"/>
</dbReference>
<evidence type="ECO:0000256" key="18">
    <source>
        <dbReference type="ARBA" id="ARBA00082357"/>
    </source>
</evidence>
<dbReference type="PROSITE" id="PS50902">
    <property type="entry name" value="FLAVODOXIN_LIKE"/>
    <property type="match status" value="1"/>
</dbReference>
<dbReference type="SUPFAM" id="SSF52218">
    <property type="entry name" value="Flavoproteins"/>
    <property type="match status" value="1"/>
</dbReference>
<feature type="domain" description="Radical SAM core" evidence="22">
    <location>
        <begin position="392"/>
        <end position="636"/>
    </location>
</feature>
<keyword evidence="11" id="KW-0408">Iron</keyword>
<dbReference type="SFLD" id="SFLDS00029">
    <property type="entry name" value="Radical_SAM"/>
    <property type="match status" value="1"/>
</dbReference>
<proteinExistence type="inferred from homology"/>
<dbReference type="PROSITE" id="PS51918">
    <property type="entry name" value="RADICAL_SAM"/>
    <property type="match status" value="1"/>
</dbReference>
<dbReference type="GO" id="GO:0046872">
    <property type="term" value="F:metal ion binding"/>
    <property type="evidence" value="ECO:0007669"/>
    <property type="project" value="UniProtKB-KW"/>
</dbReference>
<comment type="function">
    <text evidence="14">Probable component of the wybutosine biosynthesis pathway. Wybutosine is a hyper modified guanosine with a tricyclic base found at the 3'-position adjacent to the anticodon of eukaryotic phenylalanine tRNA. Catalyzes the condensation of N-methylguanine with 2 carbon atoms from pyruvate to form the tricyclic 4-demethylwyosine, an intermediate in wybutosine biosynthesis.</text>
</comment>
<evidence type="ECO:0000256" key="5">
    <source>
        <dbReference type="ARBA" id="ARBA00017596"/>
    </source>
</evidence>
<evidence type="ECO:0000313" key="23">
    <source>
        <dbReference type="EMBL" id="KAK2716771.1"/>
    </source>
</evidence>
<dbReference type="AlphaFoldDB" id="A0AA88L8W8"/>
<reference evidence="23" key="1">
    <citation type="submission" date="2023-07" db="EMBL/GenBank/DDBJ databases">
        <title>Chromosome-level genome assembly of Artemia franciscana.</title>
        <authorList>
            <person name="Jo E."/>
        </authorList>
    </citation>
    <scope>NUCLEOTIDE SEQUENCE</scope>
    <source>
        <tissue evidence="23">Whole body</tissue>
    </source>
</reference>
<keyword evidence="10" id="KW-0547">Nucleotide-binding</keyword>
<evidence type="ECO:0000256" key="10">
    <source>
        <dbReference type="ARBA" id="ARBA00022741"/>
    </source>
</evidence>
<keyword evidence="20" id="KW-1133">Transmembrane helix</keyword>
<dbReference type="EMBL" id="JAVRJZ010000011">
    <property type="protein sequence ID" value="KAK2716773.1"/>
    <property type="molecule type" value="Genomic_DNA"/>
</dbReference>
<evidence type="ECO:0000256" key="20">
    <source>
        <dbReference type="SAM" id="Phobius"/>
    </source>
</evidence>
<name>A0AA88L8W8_ARTSF</name>
<dbReference type="PRINTS" id="PR00369">
    <property type="entry name" value="FLAVODOXIN"/>
</dbReference>
<dbReference type="FunFam" id="3.20.20.70:FF:000196">
    <property type="entry name" value="S-adenosyl-L-methionine-dependent tRNA 4-demethylwyosine synthase"/>
    <property type="match status" value="1"/>
</dbReference>
<keyword evidence="6" id="KW-0004">4Fe-4S</keyword>
<evidence type="ECO:0000256" key="7">
    <source>
        <dbReference type="ARBA" id="ARBA00022691"/>
    </source>
</evidence>
<dbReference type="Pfam" id="PF00258">
    <property type="entry name" value="Flavodoxin_1"/>
    <property type="match status" value="1"/>
</dbReference>
<dbReference type="CDD" id="cd01335">
    <property type="entry name" value="Radical_SAM"/>
    <property type="match status" value="1"/>
</dbReference>
<evidence type="ECO:0000256" key="6">
    <source>
        <dbReference type="ARBA" id="ARBA00022485"/>
    </source>
</evidence>
<keyword evidence="9" id="KW-0479">Metal-binding</keyword>
<evidence type="ECO:0000259" key="22">
    <source>
        <dbReference type="PROSITE" id="PS51918"/>
    </source>
</evidence>
<evidence type="ECO:0000256" key="4">
    <source>
        <dbReference type="ARBA" id="ARBA00012821"/>
    </source>
</evidence>
<dbReference type="Proteomes" id="UP001187531">
    <property type="component" value="Unassembled WGS sequence"/>
</dbReference>
<comment type="catalytic activity">
    <reaction evidence="15">
        <text>N(1)-methylguanosine(37) in tRNA(Phe) + pyruvate + S-adenosyl-L-methionine = 4-demethylwyosine(37) in tRNA(Phe) + 5'-deoxyadenosine + L-methionine + CO2 + H2O</text>
        <dbReference type="Rhea" id="RHEA:36347"/>
        <dbReference type="Rhea" id="RHEA-COMP:10164"/>
        <dbReference type="Rhea" id="RHEA-COMP:10165"/>
        <dbReference type="ChEBI" id="CHEBI:15361"/>
        <dbReference type="ChEBI" id="CHEBI:15377"/>
        <dbReference type="ChEBI" id="CHEBI:16526"/>
        <dbReference type="ChEBI" id="CHEBI:17319"/>
        <dbReference type="ChEBI" id="CHEBI:57844"/>
        <dbReference type="ChEBI" id="CHEBI:59789"/>
        <dbReference type="ChEBI" id="CHEBI:64315"/>
        <dbReference type="ChEBI" id="CHEBI:73542"/>
        <dbReference type="EC" id="4.1.3.44"/>
    </reaction>
</comment>
<dbReference type="EC" id="4.1.3.44" evidence="4"/>
<dbReference type="InterPro" id="IPR013785">
    <property type="entry name" value="Aldolase_TIM"/>
</dbReference>
<dbReference type="InterPro" id="IPR008254">
    <property type="entry name" value="Flavodoxin/NO_synth"/>
</dbReference>
<dbReference type="SUPFAM" id="SSF102114">
    <property type="entry name" value="Radical SAM enzymes"/>
    <property type="match status" value="1"/>
</dbReference>
<dbReference type="EMBL" id="JAVRJZ010000011">
    <property type="protein sequence ID" value="KAK2716771.1"/>
    <property type="molecule type" value="Genomic_DNA"/>
</dbReference>
<evidence type="ECO:0000256" key="13">
    <source>
        <dbReference type="ARBA" id="ARBA00023239"/>
    </source>
</evidence>
<comment type="similarity">
    <text evidence="3">Belongs to the TYW1 family.</text>
</comment>
<keyword evidence="12" id="KW-0411">Iron-sulfur</keyword>
<gene>
    <name evidence="23" type="ORF">QYM36_007053</name>
</gene>
<dbReference type="InterPro" id="IPR007197">
    <property type="entry name" value="rSAM"/>
</dbReference>
<feature type="region of interest" description="Disordered" evidence="19">
    <location>
        <begin position="260"/>
        <end position="286"/>
    </location>
</feature>